<comment type="caution">
    <text evidence="3">The sequence shown here is derived from an EMBL/GenBank/DDBJ whole genome shotgun (WGS) entry which is preliminary data.</text>
</comment>
<protein>
    <submittedName>
        <fullName evidence="3">DUF2793 domain-containing protein</fullName>
    </submittedName>
</protein>
<evidence type="ECO:0000313" key="4">
    <source>
        <dbReference type="Proteomes" id="UP001321492"/>
    </source>
</evidence>
<dbReference type="Pfam" id="PF21722">
    <property type="entry name" value="Gly_rich_2"/>
    <property type="match status" value="1"/>
</dbReference>
<feature type="compositionally biased region" description="Gly residues" evidence="1">
    <location>
        <begin position="385"/>
        <end position="407"/>
    </location>
</feature>
<feature type="compositionally biased region" description="Gly residues" evidence="1">
    <location>
        <begin position="326"/>
        <end position="337"/>
    </location>
</feature>
<name>A0ABT7AI27_9HYPH</name>
<feature type="region of interest" description="Disordered" evidence="1">
    <location>
        <begin position="302"/>
        <end position="338"/>
    </location>
</feature>
<reference evidence="3 4" key="1">
    <citation type="submission" date="2023-05" db="EMBL/GenBank/DDBJ databases">
        <title>Chelatococcus sp. nov., a moderately thermophilic bacterium isolated from hot spring microbial mat.</title>
        <authorList>
            <person name="Hu C.-J."/>
            <person name="Li W.-J."/>
        </authorList>
    </citation>
    <scope>NUCLEOTIDE SEQUENCE [LARGE SCALE GENOMIC DNA]</scope>
    <source>
        <strain evidence="3 4">SYSU G07232</strain>
    </source>
</reference>
<organism evidence="3 4">
    <name type="scientific">Chelatococcus albus</name>
    <dbReference type="NCBI Taxonomy" id="3047466"/>
    <lineage>
        <taxon>Bacteria</taxon>
        <taxon>Pseudomonadati</taxon>
        <taxon>Pseudomonadota</taxon>
        <taxon>Alphaproteobacteria</taxon>
        <taxon>Hyphomicrobiales</taxon>
        <taxon>Chelatococcaceae</taxon>
        <taxon>Chelatococcus</taxon>
    </lineage>
</organism>
<feature type="domain" description="Glycine-rich" evidence="2">
    <location>
        <begin position="239"/>
        <end position="432"/>
    </location>
</feature>
<dbReference type="Pfam" id="PF10983">
    <property type="entry name" value="DUF2793"/>
    <property type="match status" value="1"/>
</dbReference>
<feature type="compositionally biased region" description="Gly residues" evidence="1">
    <location>
        <begin position="302"/>
        <end position="318"/>
    </location>
</feature>
<evidence type="ECO:0000313" key="3">
    <source>
        <dbReference type="EMBL" id="MDJ1159018.1"/>
    </source>
</evidence>
<proteinExistence type="predicted"/>
<dbReference type="Proteomes" id="UP001321492">
    <property type="component" value="Unassembled WGS sequence"/>
</dbReference>
<evidence type="ECO:0000259" key="2">
    <source>
        <dbReference type="Pfam" id="PF21722"/>
    </source>
</evidence>
<dbReference type="InterPro" id="IPR049304">
    <property type="entry name" value="Gly_rich_dom"/>
</dbReference>
<dbReference type="InterPro" id="IPR021251">
    <property type="entry name" value="DUF2793"/>
</dbReference>
<dbReference type="EMBL" id="JASJEV010000007">
    <property type="protein sequence ID" value="MDJ1159018.1"/>
    <property type="molecule type" value="Genomic_DNA"/>
</dbReference>
<feature type="region of interest" description="Disordered" evidence="1">
    <location>
        <begin position="381"/>
        <end position="407"/>
    </location>
</feature>
<dbReference type="RefSeq" id="WP_283741013.1">
    <property type="nucleotide sequence ID" value="NZ_JASJEV010000007.1"/>
</dbReference>
<gene>
    <name evidence="3" type="ORF">QNA08_12305</name>
</gene>
<evidence type="ECO:0000256" key="1">
    <source>
        <dbReference type="SAM" id="MobiDB-lite"/>
    </source>
</evidence>
<keyword evidence="4" id="KW-1185">Reference proteome</keyword>
<accession>A0ABT7AI27</accession>
<sequence>MTETRNLGLPLLAAAQAQKHVTHNEALVALDDLVHLSVEDRDLPAPPPEAAEGGRWIVAEGASGPWSGRRGEIAVRRDGAWRFHTPEKGWRAFVRDEAVLLVFDGVAWVPLTGRALQNLDRLGLGTAADAANPFSAKLNDLLVTARGTGEGGTGDLRCKLNKEGPGQVLSLLFQSGYGARAEIGLIGDDDLSFKVSPDGATWHEALRLSAATGRLALLPGGLTGGGRLTACRWITVSGTWERPAGVRFALVFALGAGGGGGGAAGAAEAGACGGGGGAGGLSLRLLDVTTLASVPVAVGAGGAGGATTGGDGGAGGETRFGPHAVAGGGQGGRGQAAGGFARAVPGGLGGTAGGGDLNAEGGAGAPGLRLDAGNGVSGNGAPSFLGGGARGQVGNAPGGPGVARGDGGSGGCVANSATGQPGGRGADGAVWIWEFE</sequence>